<comment type="caution">
    <text evidence="3">The sequence shown here is derived from an EMBL/GenBank/DDBJ whole genome shotgun (WGS) entry which is preliminary data.</text>
</comment>
<evidence type="ECO:0008006" key="5">
    <source>
        <dbReference type="Google" id="ProtNLM"/>
    </source>
</evidence>
<dbReference type="Gene3D" id="3.30.420.40">
    <property type="match status" value="2"/>
</dbReference>
<evidence type="ECO:0000256" key="2">
    <source>
        <dbReference type="ARBA" id="ARBA00022840"/>
    </source>
</evidence>
<organism evidence="3 4">
    <name type="scientific">Sphaerosporella brunnea</name>
    <dbReference type="NCBI Taxonomy" id="1250544"/>
    <lineage>
        <taxon>Eukaryota</taxon>
        <taxon>Fungi</taxon>
        <taxon>Dikarya</taxon>
        <taxon>Ascomycota</taxon>
        <taxon>Pezizomycotina</taxon>
        <taxon>Pezizomycetes</taxon>
        <taxon>Pezizales</taxon>
        <taxon>Pyronemataceae</taxon>
        <taxon>Sphaerosporella</taxon>
    </lineage>
</organism>
<dbReference type="Pfam" id="PF00012">
    <property type="entry name" value="HSP70"/>
    <property type="match status" value="1"/>
</dbReference>
<dbReference type="EMBL" id="VXIS01000017">
    <property type="protein sequence ID" value="KAA8913169.1"/>
    <property type="molecule type" value="Genomic_DNA"/>
</dbReference>
<dbReference type="InterPro" id="IPR013126">
    <property type="entry name" value="Hsp_70_fam"/>
</dbReference>
<dbReference type="PANTHER" id="PTHR14187">
    <property type="entry name" value="ALPHA KINASE/ELONGATION FACTOR 2 KINASE"/>
    <property type="match status" value="1"/>
</dbReference>
<dbReference type="PANTHER" id="PTHR14187:SF82">
    <property type="entry name" value="FAMILY CHAPERONE, PUTATIVE (AFU_ORTHOLOGUE AFUA_7G08575)-RELATED"/>
    <property type="match status" value="1"/>
</dbReference>
<dbReference type="Gene3D" id="3.90.640.10">
    <property type="entry name" value="Actin, Chain A, domain 4"/>
    <property type="match status" value="1"/>
</dbReference>
<dbReference type="CDD" id="cd10170">
    <property type="entry name" value="ASKHA_NBD_HSP70"/>
    <property type="match status" value="1"/>
</dbReference>
<dbReference type="InParanoid" id="A0A5J5F8H8"/>
<keyword evidence="4" id="KW-1185">Reference proteome</keyword>
<name>A0A5J5F8H8_9PEZI</name>
<accession>A0A5J5F8H8</accession>
<dbReference type="AlphaFoldDB" id="A0A5J5F8H8"/>
<dbReference type="Proteomes" id="UP000326924">
    <property type="component" value="Unassembled WGS sequence"/>
</dbReference>
<evidence type="ECO:0000256" key="1">
    <source>
        <dbReference type="ARBA" id="ARBA00022741"/>
    </source>
</evidence>
<sequence>MHQSVDFGTTFTSVAFAHSSSPDEVKLVRTWLNSRAGDETADQVPSEVHYKNPITRERIWGYEIQDVTTNKGVPEALKWFKLLLQGQSAPSAFARLSISEPEPAAEDPSQATAIKLRKLNIRPVEVVTDFLASVRRVALASIKDTYGEKKEIKVQYVLTIPAIWKDMEKSLMIQASENAGFGTHRVDFELVGEPESAAAYTLKAIQPNNLDNGDTFVICDAGGGTVDLVSYKITQLNPLRLDEVVSGTGGRHGSVFLDHGFEQYIRNKLGDAAIDSMKPRCKNEMMRTWVENVKLKFGNRTAFEYDVSVHGVPDDEDTNVEDGFHSMDLEDVKGIFDPVVDPIVKLVTHQVQSVQRKGYNVKAILLVGGFGSSAYLLQRLQNTRYGGKVLQVLQPPNARTAIARGALMRGLDGSVVKEKRSRRHYGFEVQAPFIADKGWDKHKCYNWIEEKWFVDGKLLWFLHKNDKIGDTMSASFKVYRVFDNLPRNLIFTVELRACDTDDSPEFIWMDPTALYSVCSVEADLSSIPRNKFRKMRNSSGDDYYEVHFTVCMSLTSDVLKFEVLFEGKPHGIATARFE</sequence>
<evidence type="ECO:0000313" key="4">
    <source>
        <dbReference type="Proteomes" id="UP000326924"/>
    </source>
</evidence>
<protein>
    <recommendedName>
        <fullName evidence="5">Actin-like ATPase domain-containing protein</fullName>
    </recommendedName>
</protein>
<dbReference type="GO" id="GO:0140662">
    <property type="term" value="F:ATP-dependent protein folding chaperone"/>
    <property type="evidence" value="ECO:0007669"/>
    <property type="project" value="InterPro"/>
</dbReference>
<dbReference type="InterPro" id="IPR043129">
    <property type="entry name" value="ATPase_NBD"/>
</dbReference>
<keyword evidence="2" id="KW-0067">ATP-binding</keyword>
<dbReference type="SUPFAM" id="SSF53067">
    <property type="entry name" value="Actin-like ATPase domain"/>
    <property type="match status" value="2"/>
</dbReference>
<evidence type="ECO:0000313" key="3">
    <source>
        <dbReference type="EMBL" id="KAA8913169.1"/>
    </source>
</evidence>
<proteinExistence type="predicted"/>
<dbReference type="GO" id="GO:0005524">
    <property type="term" value="F:ATP binding"/>
    <property type="evidence" value="ECO:0007669"/>
    <property type="project" value="UniProtKB-KW"/>
</dbReference>
<keyword evidence="1" id="KW-0547">Nucleotide-binding</keyword>
<reference evidence="3 4" key="1">
    <citation type="submission" date="2019-09" db="EMBL/GenBank/DDBJ databases">
        <title>Draft genome of the ectomycorrhizal ascomycete Sphaerosporella brunnea.</title>
        <authorList>
            <consortium name="DOE Joint Genome Institute"/>
            <person name="Benucci G.M."/>
            <person name="Marozzi G."/>
            <person name="Antonielli L."/>
            <person name="Sanchez S."/>
            <person name="Marco P."/>
            <person name="Wang X."/>
            <person name="Falini L.B."/>
            <person name="Barry K."/>
            <person name="Haridas S."/>
            <person name="Lipzen A."/>
            <person name="Labutti K."/>
            <person name="Grigoriev I.V."/>
            <person name="Murat C."/>
            <person name="Martin F."/>
            <person name="Albertini E."/>
            <person name="Donnini D."/>
            <person name="Bonito G."/>
        </authorList>
    </citation>
    <scope>NUCLEOTIDE SEQUENCE [LARGE SCALE GENOMIC DNA]</scope>
    <source>
        <strain evidence="3 4">Sb_GMNB300</strain>
    </source>
</reference>
<dbReference type="OrthoDB" id="2963168at2759"/>
<gene>
    <name evidence="3" type="ORF">FN846DRAFT_916415</name>
</gene>